<dbReference type="GO" id="GO:0016832">
    <property type="term" value="F:aldehyde-lyase activity"/>
    <property type="evidence" value="ECO:0007669"/>
    <property type="project" value="InterPro"/>
</dbReference>
<comment type="similarity">
    <text evidence="1">Belongs to the zinc-containing alcohol dehydrogenase family.</text>
</comment>
<dbReference type="Gene3D" id="3.40.50.970">
    <property type="match status" value="2"/>
</dbReference>
<dbReference type="InterPro" id="IPR019789">
    <property type="entry name" value="Xul5P/Fru6P_PKetolase_ThDP_BS"/>
</dbReference>
<dbReference type="PANTHER" id="PTHR31273:SF0">
    <property type="entry name" value="PHOSPHOKETOLASE-RELATED"/>
    <property type="match status" value="1"/>
</dbReference>
<comment type="caution">
    <text evidence="4">The sequence shown here is derived from an EMBL/GenBank/DDBJ whole genome shotgun (WGS) entry which is preliminary data.</text>
</comment>
<dbReference type="PROSITE" id="PS60003">
    <property type="entry name" value="PHOSPHOKETOLASE_2"/>
    <property type="match status" value="1"/>
</dbReference>
<dbReference type="SMART" id="SM00829">
    <property type="entry name" value="PKS_ER"/>
    <property type="match status" value="1"/>
</dbReference>
<dbReference type="Pfam" id="PF03894">
    <property type="entry name" value="XFP"/>
    <property type="match status" value="1"/>
</dbReference>
<keyword evidence="2" id="KW-0560">Oxidoreductase</keyword>
<dbReference type="Pfam" id="PF08240">
    <property type="entry name" value="ADH_N"/>
    <property type="match status" value="1"/>
</dbReference>
<dbReference type="InterPro" id="IPR019790">
    <property type="entry name" value="Xul5P/Fru6P_PKetolase_CS"/>
</dbReference>
<dbReference type="CDD" id="cd02011">
    <property type="entry name" value="TPP_PK"/>
    <property type="match status" value="1"/>
</dbReference>
<keyword evidence="5" id="KW-1185">Reference proteome</keyword>
<dbReference type="Gene3D" id="3.40.50.720">
    <property type="entry name" value="NAD(P)-binding Rossmann-like Domain"/>
    <property type="match status" value="1"/>
</dbReference>
<reference evidence="4 5" key="1">
    <citation type="submission" date="2024-02" db="EMBL/GenBank/DDBJ databases">
        <title>De novo assembly and annotation of 12 fungi associated with fruit tree decline syndrome in Ontario, Canada.</title>
        <authorList>
            <person name="Sulman M."/>
            <person name="Ellouze W."/>
            <person name="Ilyukhin E."/>
        </authorList>
    </citation>
    <scope>NUCLEOTIDE SEQUENCE [LARGE SCALE GENOMIC DNA]</scope>
    <source>
        <strain evidence="4 5">M11/M66-122</strain>
    </source>
</reference>
<dbReference type="CDD" id="cd08249">
    <property type="entry name" value="enoyl_reductase_like"/>
    <property type="match status" value="1"/>
</dbReference>
<dbReference type="InterPro" id="IPR029061">
    <property type="entry name" value="THDP-binding"/>
</dbReference>
<dbReference type="GO" id="GO:0016651">
    <property type="term" value="F:oxidoreductase activity, acting on NAD(P)H"/>
    <property type="evidence" value="ECO:0007669"/>
    <property type="project" value="InterPro"/>
</dbReference>
<dbReference type="PANTHER" id="PTHR31273">
    <property type="entry name" value="PHOSPHOKETOLASE-RELATED"/>
    <property type="match status" value="1"/>
</dbReference>
<evidence type="ECO:0000313" key="5">
    <source>
        <dbReference type="Proteomes" id="UP001320420"/>
    </source>
</evidence>
<dbReference type="InterPro" id="IPR036291">
    <property type="entry name" value="NAD(P)-bd_dom_sf"/>
</dbReference>
<dbReference type="InterPro" id="IPR020843">
    <property type="entry name" value="ER"/>
</dbReference>
<dbReference type="InterPro" id="IPR011032">
    <property type="entry name" value="GroES-like_sf"/>
</dbReference>
<evidence type="ECO:0000256" key="2">
    <source>
        <dbReference type="ARBA" id="ARBA00023002"/>
    </source>
</evidence>
<evidence type="ECO:0000256" key="1">
    <source>
        <dbReference type="ARBA" id="ARBA00008072"/>
    </source>
</evidence>
<evidence type="ECO:0000259" key="3">
    <source>
        <dbReference type="SMART" id="SM00829"/>
    </source>
</evidence>
<dbReference type="SUPFAM" id="SSF50129">
    <property type="entry name" value="GroES-like"/>
    <property type="match status" value="1"/>
</dbReference>
<proteinExistence type="inferred from homology"/>
<dbReference type="InterPro" id="IPR047122">
    <property type="entry name" value="Trans-enoyl_RdTase-like"/>
</dbReference>
<gene>
    <name evidence="4" type="ORF">SLS62_008856</name>
</gene>
<protein>
    <recommendedName>
        <fullName evidence="3">Enoyl reductase (ER) domain-containing protein</fullName>
    </recommendedName>
</protein>
<dbReference type="InterPro" id="IPR005593">
    <property type="entry name" value="Xul5P/Fru6P_PKetolase"/>
</dbReference>
<name>A0AAN9UJN9_9PEZI</name>
<feature type="domain" description="Enoyl reductase (ER)" evidence="3">
    <location>
        <begin position="13"/>
        <end position="345"/>
    </location>
</feature>
<dbReference type="SUPFAM" id="SSF51735">
    <property type="entry name" value="NAD(P)-binding Rossmann-fold domains"/>
    <property type="match status" value="1"/>
</dbReference>
<dbReference type="EMBL" id="JAKJXP020000086">
    <property type="protein sequence ID" value="KAK7747820.1"/>
    <property type="molecule type" value="Genomic_DNA"/>
</dbReference>
<dbReference type="PROSITE" id="PS60002">
    <property type="entry name" value="PHOSPHOKETOLASE_1"/>
    <property type="match status" value="1"/>
</dbReference>
<dbReference type="GO" id="GO:0005975">
    <property type="term" value="P:carbohydrate metabolic process"/>
    <property type="evidence" value="ECO:0007669"/>
    <property type="project" value="InterPro"/>
</dbReference>
<dbReference type="Gene3D" id="3.90.180.10">
    <property type="entry name" value="Medium-chain alcohol dehydrogenases, catalytic domain"/>
    <property type="match status" value="1"/>
</dbReference>
<evidence type="ECO:0000313" key="4">
    <source>
        <dbReference type="EMBL" id="KAK7747820.1"/>
    </source>
</evidence>
<dbReference type="InterPro" id="IPR018970">
    <property type="entry name" value="Xul5P/Fru6P_PKetolase_N"/>
</dbReference>
<organism evidence="4 5">
    <name type="scientific">Diatrype stigma</name>
    <dbReference type="NCBI Taxonomy" id="117547"/>
    <lineage>
        <taxon>Eukaryota</taxon>
        <taxon>Fungi</taxon>
        <taxon>Dikarya</taxon>
        <taxon>Ascomycota</taxon>
        <taxon>Pezizomycotina</taxon>
        <taxon>Sordariomycetes</taxon>
        <taxon>Xylariomycetidae</taxon>
        <taxon>Xylariales</taxon>
        <taxon>Diatrypaceae</taxon>
        <taxon>Diatrype</taxon>
    </lineage>
</organism>
<accession>A0AAN9UJN9</accession>
<dbReference type="InterPro" id="IPR013154">
    <property type="entry name" value="ADH-like_N"/>
</dbReference>
<dbReference type="AlphaFoldDB" id="A0AAN9UJN9"/>
<dbReference type="Pfam" id="PF09364">
    <property type="entry name" value="XFP_N"/>
    <property type="match status" value="1"/>
</dbReference>
<dbReference type="Proteomes" id="UP001320420">
    <property type="component" value="Unassembled WGS sequence"/>
</dbReference>
<dbReference type="SUPFAM" id="SSF52518">
    <property type="entry name" value="Thiamin diphosphate-binding fold (THDP-binding)"/>
    <property type="match status" value="2"/>
</dbReference>
<sequence>MPSNTAAWLTEFGKPLEVKEAPYPATPGEHELVVTVRNLAINPVDYVMAQRGPEFFPSLQTPMILGHDIAGDVVAVGSAVTRFRVGDRVSGQTPAGFQKFAVVPDHMATQLPASISYEQACVTPLSFSTACMGLFHKDLLGLRLPPLPTSSDKRKTETADGRETVLIWGGSTSVGSNAIQLAVAAGYEVYTTASPRNFAYVRGLGAHRVFDYNSPGVRDELAAAFRGKVSAGAIANGGVDPAAYEGIVEACAAAILIAAAGSNSVALTMRPPERLPDGVRTRFCDVIAPELDLGYKMYGDYLSEALAAGTFTLAPKAEVVGSGLESVEAAMEKCMSVSAAKIVGLISGPIGLSLAHFGSTPGQIFTYMHFNRLIKKYDLDAIFISGPGHGAPAVLSQAYLEGTYSEVYPEKSEDLGGMHKFFKYFSFPGGTGSHATPEVPGSIHEGGELGYSISHAFGTVFDHPNLITVTMVGDGEAETGPLATAWHSNKFLNPICDGAVLPVLHLNGYKINNPTVLARITHKEIEQLMLGYGWQPYFVEGDEVESMQQAMAATLEHCVQEIRGFQKHARDSGKPFRPRWPMIILRTPKGWTGPRKLNNHYLSGFWRAHQVPITDVRTNPDDLKKLEDWMRSYEPDRLFGQEGKISAELRDALCPKGNRRMSANPVANGGVLKKPLKIPEFRDYAIKVDRAGAVWAGSMENFATFLRDIIKLNPTNFRLWGPDETQSNKLTGVYEAGKKVWMGEYFEEDADGGNLSPFGRVMEILSEHTCEGWMEGYILSGRHGLFNSYEPFIHIIDSMVNQYGGKIITASRTKIRGS</sequence>